<evidence type="ECO:0000313" key="2">
    <source>
        <dbReference type="EMBL" id="OXA95161.1"/>
    </source>
</evidence>
<dbReference type="STRING" id="991.IW20_08270"/>
<reference evidence="2 4" key="2">
    <citation type="submission" date="2016-11" db="EMBL/GenBank/DDBJ databases">
        <title>Whole genomes of Flavobacteriaceae.</title>
        <authorList>
            <person name="Stine C."/>
            <person name="Li C."/>
            <person name="Tadesse D."/>
        </authorList>
    </citation>
    <scope>NUCLEOTIDE SEQUENCE [LARGE SCALE GENOMIC DNA]</scope>
    <source>
        <strain evidence="2 4">ATCC 29551</strain>
    </source>
</reference>
<organism evidence="1 3">
    <name type="scientific">Flavobacterium hydatis</name>
    <name type="common">Cytophaga aquatilis</name>
    <dbReference type="NCBI Taxonomy" id="991"/>
    <lineage>
        <taxon>Bacteria</taxon>
        <taxon>Pseudomonadati</taxon>
        <taxon>Bacteroidota</taxon>
        <taxon>Flavobacteriia</taxon>
        <taxon>Flavobacteriales</taxon>
        <taxon>Flavobacteriaceae</taxon>
        <taxon>Flavobacterium</taxon>
    </lineage>
</organism>
<dbReference type="EMBL" id="MUGY01000008">
    <property type="protein sequence ID" value="OXA95161.1"/>
    <property type="molecule type" value="Genomic_DNA"/>
</dbReference>
<evidence type="ECO:0000313" key="3">
    <source>
        <dbReference type="Proteomes" id="UP000028712"/>
    </source>
</evidence>
<dbReference type="EMBL" id="JPRM01000010">
    <property type="protein sequence ID" value="KFF17327.1"/>
    <property type="molecule type" value="Genomic_DNA"/>
</dbReference>
<sequence>MKKYYLLLILTIISCNNSTKVIPKENIAQKKELKKFYESDKIDHYYLDISEDIFFDPIRIKSKNEDTIKLNKILMYSYPDSVSEPNFELNLKKFHFIKHELSKEKKKEVENIFSQQDSLRNEYAACIPKYRDIFIFKKNDSIIGIAKVCFGCGISQFLGTKVDTDGFGLQTELEKLEKIIRN</sequence>
<comment type="caution">
    <text evidence="1">The sequence shown here is derived from an EMBL/GenBank/DDBJ whole genome shotgun (WGS) entry which is preliminary data.</text>
</comment>
<evidence type="ECO:0000313" key="4">
    <source>
        <dbReference type="Proteomes" id="UP000198424"/>
    </source>
</evidence>
<dbReference type="Proteomes" id="UP000028712">
    <property type="component" value="Unassembled WGS sequence"/>
</dbReference>
<dbReference type="AlphaFoldDB" id="A0A086AKW3"/>
<name>A0A086AKW3_FLAHY</name>
<evidence type="ECO:0000313" key="1">
    <source>
        <dbReference type="EMBL" id="KFF17327.1"/>
    </source>
</evidence>
<dbReference type="eggNOG" id="ENOG50339A6">
    <property type="taxonomic scope" value="Bacteria"/>
</dbReference>
<reference evidence="1 3" key="1">
    <citation type="submission" date="2014-07" db="EMBL/GenBank/DDBJ databases">
        <title>Genome of Flavobacterium hydatis DSM 2063.</title>
        <authorList>
            <person name="Pipes S.E."/>
            <person name="Stropko S.J."/>
            <person name="Newman J.D."/>
        </authorList>
    </citation>
    <scope>NUCLEOTIDE SEQUENCE [LARGE SCALE GENOMIC DNA]</scope>
    <source>
        <strain evidence="1 3">DSM 2063</strain>
    </source>
</reference>
<evidence type="ECO:0008006" key="5">
    <source>
        <dbReference type="Google" id="ProtNLM"/>
    </source>
</evidence>
<protein>
    <recommendedName>
        <fullName evidence="5">Lipoprotein</fullName>
    </recommendedName>
</protein>
<dbReference type="PROSITE" id="PS51257">
    <property type="entry name" value="PROKAR_LIPOPROTEIN"/>
    <property type="match status" value="1"/>
</dbReference>
<gene>
    <name evidence="2" type="ORF">B0A62_09685</name>
    <name evidence="1" type="ORF">IW20_08270</name>
</gene>
<keyword evidence="4" id="KW-1185">Reference proteome</keyword>
<proteinExistence type="predicted"/>
<dbReference type="Proteomes" id="UP000198424">
    <property type="component" value="Unassembled WGS sequence"/>
</dbReference>
<accession>A0A086AKW3</accession>